<proteinExistence type="predicted"/>
<keyword evidence="1" id="KW-0812">Transmembrane</keyword>
<organism evidence="2 3">
    <name type="scientific">Alkalimonas mucilaginosa</name>
    <dbReference type="NCBI Taxonomy" id="3057676"/>
    <lineage>
        <taxon>Bacteria</taxon>
        <taxon>Pseudomonadati</taxon>
        <taxon>Pseudomonadota</taxon>
        <taxon>Gammaproteobacteria</taxon>
        <taxon>Alkalimonas</taxon>
    </lineage>
</organism>
<feature type="transmembrane region" description="Helical" evidence="1">
    <location>
        <begin position="6"/>
        <end position="26"/>
    </location>
</feature>
<gene>
    <name evidence="2" type="ORF">QWF21_12410</name>
</gene>
<evidence type="ECO:0000313" key="2">
    <source>
        <dbReference type="EMBL" id="MEE2025048.1"/>
    </source>
</evidence>
<sequence>MSFGTMVVLFLIAAVVIAIFQLQMTAKRKEKMEKRLKIQPNFKPTQKIMAENGLAGIAIDENSKKICLIDNSGPHVTTRTFSYKDVLSCEIFSDGDSITKTYRTSQAGGALVGGLLLGGVGAIIGGLSGSKKNIEKVKTIDLRIVVNDTNKPTHDVNLMDIETKKNSFIHKAAMEKARHWHSLVAVLIKRADEEDKVAENSLAPQSEKQGSVADELSKLLELKEKGILTEEEFAAQKVKILS</sequence>
<evidence type="ECO:0000256" key="1">
    <source>
        <dbReference type="SAM" id="Phobius"/>
    </source>
</evidence>
<keyword evidence="1" id="KW-1133">Transmembrane helix</keyword>
<accession>A0ABU7JH84</accession>
<dbReference type="EMBL" id="JAUGZK010000009">
    <property type="protein sequence ID" value="MEE2025048.1"/>
    <property type="molecule type" value="Genomic_DNA"/>
</dbReference>
<reference evidence="2 3" key="1">
    <citation type="submission" date="2023-06" db="EMBL/GenBank/DDBJ databases">
        <title>Alkalimonas sp., MEB004 an alkaliphilic bacterium isolated from Lonar Lake, India.</title>
        <authorList>
            <person name="Joshi A."/>
            <person name="Thite S."/>
        </authorList>
    </citation>
    <scope>NUCLEOTIDE SEQUENCE [LARGE SCALE GENOMIC DNA]</scope>
    <source>
        <strain evidence="2 3">MEB004</strain>
    </source>
</reference>
<protein>
    <submittedName>
        <fullName evidence="2">SHOCT domain-containing protein</fullName>
    </submittedName>
</protein>
<keyword evidence="3" id="KW-1185">Reference proteome</keyword>
<dbReference type="Proteomes" id="UP001339167">
    <property type="component" value="Unassembled WGS sequence"/>
</dbReference>
<evidence type="ECO:0000313" key="3">
    <source>
        <dbReference type="Proteomes" id="UP001339167"/>
    </source>
</evidence>
<name>A0ABU7JH84_9GAMM</name>
<keyword evidence="1" id="KW-0472">Membrane</keyword>
<dbReference type="RefSeq" id="WP_330088370.1">
    <property type="nucleotide sequence ID" value="NZ_JAUGZK010000009.1"/>
</dbReference>
<feature type="transmembrane region" description="Helical" evidence="1">
    <location>
        <begin position="107"/>
        <end position="127"/>
    </location>
</feature>
<comment type="caution">
    <text evidence="2">The sequence shown here is derived from an EMBL/GenBank/DDBJ whole genome shotgun (WGS) entry which is preliminary data.</text>
</comment>